<evidence type="ECO:0000256" key="2">
    <source>
        <dbReference type="SAM" id="SignalP"/>
    </source>
</evidence>
<keyword evidence="2" id="KW-0732">Signal</keyword>
<sequence length="172" mass="18760">MHMMGAAVPVRIILALVCGVALGRKQDASSDLSGIFRARCAARCLSLHSARIAHAPTHFQLYPLIFVLGSWPRAKEGNPALCSQIPKGKEENKKNFSKPKDVSPEASTRDVIPSEPSCLRTRSAEAHHIGVAYHTSLSVWFSDLGNVIENGRDARWGREKKGHCSSNNSQCS</sequence>
<organism evidence="3 4">
    <name type="scientific">Ameiurus melas</name>
    <name type="common">Black bullhead</name>
    <name type="synonym">Silurus melas</name>
    <dbReference type="NCBI Taxonomy" id="219545"/>
    <lineage>
        <taxon>Eukaryota</taxon>
        <taxon>Metazoa</taxon>
        <taxon>Chordata</taxon>
        <taxon>Craniata</taxon>
        <taxon>Vertebrata</taxon>
        <taxon>Euteleostomi</taxon>
        <taxon>Actinopterygii</taxon>
        <taxon>Neopterygii</taxon>
        <taxon>Teleostei</taxon>
        <taxon>Ostariophysi</taxon>
        <taxon>Siluriformes</taxon>
        <taxon>Ictaluridae</taxon>
        <taxon>Ameiurus</taxon>
    </lineage>
</organism>
<comment type="caution">
    <text evidence="3">The sequence shown here is derived from an EMBL/GenBank/DDBJ whole genome shotgun (WGS) entry which is preliminary data.</text>
</comment>
<evidence type="ECO:0000313" key="4">
    <source>
        <dbReference type="Proteomes" id="UP000593565"/>
    </source>
</evidence>
<gene>
    <name evidence="3" type="ORF">AMELA_G00233310</name>
</gene>
<accession>A0A7J5ZXF9</accession>
<keyword evidence="4" id="KW-1185">Reference proteome</keyword>
<dbReference type="AlphaFoldDB" id="A0A7J5ZXF9"/>
<dbReference type="EMBL" id="JAAGNN010000021">
    <property type="protein sequence ID" value="KAF4075325.1"/>
    <property type="molecule type" value="Genomic_DNA"/>
</dbReference>
<reference evidence="3 4" key="1">
    <citation type="submission" date="2020-02" db="EMBL/GenBank/DDBJ databases">
        <title>A chromosome-scale genome assembly of the black bullhead catfish (Ameiurus melas).</title>
        <authorList>
            <person name="Wen M."/>
            <person name="Zham M."/>
            <person name="Cabau C."/>
            <person name="Klopp C."/>
            <person name="Donnadieu C."/>
            <person name="Roques C."/>
            <person name="Bouchez O."/>
            <person name="Lampietro C."/>
            <person name="Jouanno E."/>
            <person name="Herpin A."/>
            <person name="Louis A."/>
            <person name="Berthelot C."/>
            <person name="Parey E."/>
            <person name="Roest-Crollius H."/>
            <person name="Braasch I."/>
            <person name="Postlethwait J."/>
            <person name="Robinson-Rechavi M."/>
            <person name="Echchiki A."/>
            <person name="Begum T."/>
            <person name="Montfort J."/>
            <person name="Schartl M."/>
            <person name="Bobe J."/>
            <person name="Guiguen Y."/>
        </authorList>
    </citation>
    <scope>NUCLEOTIDE SEQUENCE [LARGE SCALE GENOMIC DNA]</scope>
    <source>
        <strain evidence="3">M_S1</strain>
        <tissue evidence="3">Blood</tissue>
    </source>
</reference>
<feature type="signal peptide" evidence="2">
    <location>
        <begin position="1"/>
        <end position="23"/>
    </location>
</feature>
<feature type="region of interest" description="Disordered" evidence="1">
    <location>
        <begin position="82"/>
        <end position="113"/>
    </location>
</feature>
<name>A0A7J5ZXF9_AMEME</name>
<protein>
    <recommendedName>
        <fullName evidence="5">Secreted protein</fullName>
    </recommendedName>
</protein>
<evidence type="ECO:0008006" key="5">
    <source>
        <dbReference type="Google" id="ProtNLM"/>
    </source>
</evidence>
<proteinExistence type="predicted"/>
<feature type="chain" id="PRO_5029617801" description="Secreted protein" evidence="2">
    <location>
        <begin position="24"/>
        <end position="172"/>
    </location>
</feature>
<feature type="compositionally biased region" description="Basic and acidic residues" evidence="1">
    <location>
        <begin position="87"/>
        <end position="103"/>
    </location>
</feature>
<dbReference type="Proteomes" id="UP000593565">
    <property type="component" value="Unassembled WGS sequence"/>
</dbReference>
<evidence type="ECO:0000256" key="1">
    <source>
        <dbReference type="SAM" id="MobiDB-lite"/>
    </source>
</evidence>
<evidence type="ECO:0000313" key="3">
    <source>
        <dbReference type="EMBL" id="KAF4075325.1"/>
    </source>
</evidence>